<evidence type="ECO:0000256" key="11">
    <source>
        <dbReference type="SAM" id="Phobius"/>
    </source>
</evidence>
<dbReference type="Proteomes" id="UP000664859">
    <property type="component" value="Unassembled WGS sequence"/>
</dbReference>
<dbReference type="GO" id="GO:0005886">
    <property type="term" value="C:plasma membrane"/>
    <property type="evidence" value="ECO:0007669"/>
    <property type="project" value="UniProtKB-SubCell"/>
</dbReference>
<keyword evidence="5 11" id="KW-0472">Membrane</keyword>
<name>A0A836CED6_9STRA</name>
<comment type="similarity">
    <text evidence="10">Belongs to the FNT transporter (TC 1.A.16) family.</text>
</comment>
<dbReference type="PANTHER" id="PTHR30520:SF6">
    <property type="entry name" value="FORMATE_NITRATE FAMILY TRANSPORTER (EUROFUNG)"/>
    <property type="match status" value="1"/>
</dbReference>
<dbReference type="Pfam" id="PF01226">
    <property type="entry name" value="Form_Nir_trans"/>
    <property type="match status" value="2"/>
</dbReference>
<dbReference type="Gene3D" id="1.20.1080.10">
    <property type="entry name" value="Glycerol uptake facilitator protein"/>
    <property type="match status" value="2"/>
</dbReference>
<dbReference type="PROSITE" id="PS01005">
    <property type="entry name" value="FORMATE_NITRITE_TP_1"/>
    <property type="match status" value="1"/>
</dbReference>
<gene>
    <name evidence="12" type="ORF">JKP88DRAFT_245767</name>
</gene>
<dbReference type="InterPro" id="IPR024002">
    <property type="entry name" value="For/NO2_transpt_CS"/>
</dbReference>
<evidence type="ECO:0000256" key="7">
    <source>
        <dbReference type="ARBA" id="ARBA00047693"/>
    </source>
</evidence>
<evidence type="ECO:0000313" key="12">
    <source>
        <dbReference type="EMBL" id="KAG5182078.1"/>
    </source>
</evidence>
<protein>
    <submittedName>
        <fullName evidence="12">Formate/nitrite transporter-domain-containing protein</fullName>
    </submittedName>
</protein>
<dbReference type="EMBL" id="JAFCMP010000268">
    <property type="protein sequence ID" value="KAG5182078.1"/>
    <property type="molecule type" value="Genomic_DNA"/>
</dbReference>
<evidence type="ECO:0000256" key="1">
    <source>
        <dbReference type="ARBA" id="ARBA00004651"/>
    </source>
</evidence>
<dbReference type="GO" id="GO:0015499">
    <property type="term" value="F:formate transmembrane transporter activity"/>
    <property type="evidence" value="ECO:0007669"/>
    <property type="project" value="TreeGrafter"/>
</dbReference>
<feature type="transmembrane region" description="Helical" evidence="11">
    <location>
        <begin position="265"/>
        <end position="283"/>
    </location>
</feature>
<comment type="catalytic activity">
    <reaction evidence="6">
        <text>(S)-lactate(in) + H(+)(in) = (S)-lactate(out) + H(+)(out)</text>
        <dbReference type="Rhea" id="RHEA:29415"/>
        <dbReference type="ChEBI" id="CHEBI:15378"/>
        <dbReference type="ChEBI" id="CHEBI:16651"/>
    </reaction>
</comment>
<organism evidence="12 13">
    <name type="scientific">Tribonema minus</name>
    <dbReference type="NCBI Taxonomy" id="303371"/>
    <lineage>
        <taxon>Eukaryota</taxon>
        <taxon>Sar</taxon>
        <taxon>Stramenopiles</taxon>
        <taxon>Ochrophyta</taxon>
        <taxon>PX clade</taxon>
        <taxon>Xanthophyceae</taxon>
        <taxon>Tribonematales</taxon>
        <taxon>Tribonemataceae</taxon>
        <taxon>Tribonema</taxon>
    </lineage>
</organism>
<keyword evidence="13" id="KW-1185">Reference proteome</keyword>
<feature type="transmembrane region" description="Helical" evidence="11">
    <location>
        <begin position="109"/>
        <end position="136"/>
    </location>
</feature>
<keyword evidence="4 11" id="KW-1133">Transmembrane helix</keyword>
<evidence type="ECO:0000256" key="3">
    <source>
        <dbReference type="ARBA" id="ARBA00022692"/>
    </source>
</evidence>
<accession>A0A836CED6</accession>
<dbReference type="InterPro" id="IPR023271">
    <property type="entry name" value="Aquaporin-like"/>
</dbReference>
<keyword evidence="3 11" id="KW-0812">Transmembrane</keyword>
<evidence type="ECO:0000256" key="6">
    <source>
        <dbReference type="ARBA" id="ARBA00034245"/>
    </source>
</evidence>
<comment type="caution">
    <text evidence="12">The sequence shown here is derived from an EMBL/GenBank/DDBJ whole genome shotgun (WGS) entry which is preliminary data.</text>
</comment>
<comment type="catalytic activity">
    <reaction evidence="7">
        <text>pyruvate(out) + H(+)(out) = pyruvate(in) + H(+)(in)</text>
        <dbReference type="Rhea" id="RHEA:64720"/>
        <dbReference type="ChEBI" id="CHEBI:15361"/>
        <dbReference type="ChEBI" id="CHEBI:15378"/>
    </reaction>
</comment>
<comment type="catalytic activity">
    <reaction evidence="9">
        <text>acetate(out) + H(+)(out) = acetate(in) + H(+)(in)</text>
        <dbReference type="Rhea" id="RHEA:71803"/>
        <dbReference type="ChEBI" id="CHEBI:15378"/>
        <dbReference type="ChEBI" id="CHEBI:30089"/>
    </reaction>
</comment>
<evidence type="ECO:0000256" key="4">
    <source>
        <dbReference type="ARBA" id="ARBA00022989"/>
    </source>
</evidence>
<comment type="subcellular location">
    <subcellularLocation>
        <location evidence="1">Cell membrane</location>
        <topology evidence="1">Multi-pass membrane protein</topology>
    </subcellularLocation>
</comment>
<evidence type="ECO:0000256" key="5">
    <source>
        <dbReference type="ARBA" id="ARBA00023136"/>
    </source>
</evidence>
<comment type="subunit">
    <text evidence="2">Homopentamer.</text>
</comment>
<dbReference type="AlphaFoldDB" id="A0A836CED6"/>
<dbReference type="InterPro" id="IPR000292">
    <property type="entry name" value="For/NO2_transpt"/>
</dbReference>
<evidence type="ECO:0000313" key="13">
    <source>
        <dbReference type="Proteomes" id="UP000664859"/>
    </source>
</evidence>
<evidence type="ECO:0000256" key="8">
    <source>
        <dbReference type="ARBA" id="ARBA00049016"/>
    </source>
</evidence>
<feature type="transmembrane region" description="Helical" evidence="11">
    <location>
        <begin position="66"/>
        <end position="89"/>
    </location>
</feature>
<feature type="transmembrane region" description="Helical" evidence="11">
    <location>
        <begin position="289"/>
        <end position="307"/>
    </location>
</feature>
<proteinExistence type="inferred from homology"/>
<evidence type="ECO:0000256" key="10">
    <source>
        <dbReference type="ARBA" id="ARBA00049660"/>
    </source>
</evidence>
<evidence type="ECO:0000256" key="2">
    <source>
        <dbReference type="ARBA" id="ARBA00011255"/>
    </source>
</evidence>
<reference evidence="12" key="1">
    <citation type="submission" date="2021-02" db="EMBL/GenBank/DDBJ databases">
        <title>First Annotated Genome of the Yellow-green Alga Tribonema minus.</title>
        <authorList>
            <person name="Mahan K.M."/>
        </authorList>
    </citation>
    <scope>NUCLEOTIDE SEQUENCE</scope>
    <source>
        <strain evidence="12">UTEX B ZZ1240</strain>
    </source>
</reference>
<feature type="transmembrane region" description="Helical" evidence="11">
    <location>
        <begin position="319"/>
        <end position="346"/>
    </location>
</feature>
<dbReference type="PANTHER" id="PTHR30520">
    <property type="entry name" value="FORMATE TRANSPORTER-RELATED"/>
    <property type="match status" value="1"/>
</dbReference>
<dbReference type="OrthoDB" id="4829at2759"/>
<evidence type="ECO:0000256" key="9">
    <source>
        <dbReference type="ARBA" id="ARBA00049088"/>
    </source>
</evidence>
<comment type="catalytic activity">
    <reaction evidence="8">
        <text>formate(in) + H(+)(in) = formate(out) + H(+)(out)</text>
        <dbReference type="Rhea" id="RHEA:80887"/>
        <dbReference type="ChEBI" id="CHEBI:15378"/>
        <dbReference type="ChEBI" id="CHEBI:15740"/>
    </reaction>
</comment>
<sequence length="356" mass="37483">MSAVACRCSVKGDERSAAYGVANKQQAQSHFPSTSTQPMLLLSPSGLYDAAVGMGTKKSLLPFQTIFFLGILSGCHIGFGALLTVGGNVPAMAAENPGLQKFLIGAVGLPYGLFMTVVTGGELFTSNAAFLAASVLERKATFEGLLKAKLVSQPSTQLPHEPYVYNYFGSLLSICRMPAGMLSMSHHNHKNGHAINRYGGHMSSLALQWASATLPPLQSWVVSYIGNFIGALLLAGITSASETVPIDPIAQLAIAKTSESFAKSLLRGVLCNWLVCMAAYMSLGASDAAGKFVCVFLPVSLFVTIGADHCVANMFLVSAAMMVTLGNIIGGAIMVSCMFSLGYGVLNRLITQKPRP</sequence>